<dbReference type="GO" id="GO:0003677">
    <property type="term" value="F:DNA binding"/>
    <property type="evidence" value="ECO:0007669"/>
    <property type="project" value="UniProtKB-UniRule"/>
</dbReference>
<dbReference type="InterPro" id="IPR010998">
    <property type="entry name" value="Integrase_recombinase_N"/>
</dbReference>
<dbReference type="PROSITE" id="PS51900">
    <property type="entry name" value="CB"/>
    <property type="match status" value="1"/>
</dbReference>
<name>A0A0Q2RNC6_MYCGO</name>
<evidence type="ECO:0000259" key="4">
    <source>
        <dbReference type="PROSITE" id="PS51898"/>
    </source>
</evidence>
<comment type="caution">
    <text evidence="6">The sequence shown here is derived from an EMBL/GenBank/DDBJ whole genome shotgun (WGS) entry which is preliminary data.</text>
</comment>
<dbReference type="InterPro" id="IPR002104">
    <property type="entry name" value="Integrase_catalytic"/>
</dbReference>
<dbReference type="PANTHER" id="PTHR30349:SF93">
    <property type="entry name" value="FELS-2 PROPHAGE PROTEIN"/>
    <property type="match status" value="1"/>
</dbReference>
<keyword evidence="2" id="KW-0233">DNA recombination</keyword>
<dbReference type="InterPro" id="IPR013762">
    <property type="entry name" value="Integrase-like_cat_sf"/>
</dbReference>
<evidence type="ECO:0000256" key="2">
    <source>
        <dbReference type="ARBA" id="ARBA00023172"/>
    </source>
</evidence>
<protein>
    <submittedName>
        <fullName evidence="6">Integrase</fullName>
    </submittedName>
</protein>
<dbReference type="SUPFAM" id="SSF56349">
    <property type="entry name" value="DNA breaking-rejoining enzymes"/>
    <property type="match status" value="1"/>
</dbReference>
<dbReference type="AlphaFoldDB" id="A0A0Q2RNC6"/>
<organism evidence="6 7">
    <name type="scientific">Mycobacterium gordonae</name>
    <dbReference type="NCBI Taxonomy" id="1778"/>
    <lineage>
        <taxon>Bacteria</taxon>
        <taxon>Bacillati</taxon>
        <taxon>Actinomycetota</taxon>
        <taxon>Actinomycetes</taxon>
        <taxon>Mycobacteriales</taxon>
        <taxon>Mycobacteriaceae</taxon>
        <taxon>Mycobacterium</taxon>
    </lineage>
</organism>
<sequence length="363" mass="39951">MATLRLRTRKDGSSYTSVLFRVDGKQSSLSFDDHGLAVRFRELVNQVGPAKALEVMAVTERAGSILTVEEWIGHHIDHLTGVEPGTVRRYRSYLTNDIAPVLGVTPLAALSRDDIALWVNAMFDQGASGKTIANKQRFLSGAMNAAVAGGHISVNPCRGLRLPRWERREMVFLTESEFALLLNAVTEYWRPLVTFLVASGARWSEATALRPDDVDRAQGTVRISRAWKADDEGVRLGPPKSAKSVRTINVADSALAKLDYSGEWLFTNRVGDYVRAQGFTRRVWAPAVKRAALGKTPRIHDLRHTCASWMIADNVPLAVVQQHLGHESIETTVGTYGHLDRRSAQAAASAISVRLEIGRTSTT</sequence>
<dbReference type="InterPro" id="IPR050090">
    <property type="entry name" value="Tyrosine_recombinase_XerCD"/>
</dbReference>
<dbReference type="Pfam" id="PF00589">
    <property type="entry name" value="Phage_integrase"/>
    <property type="match status" value="1"/>
</dbReference>
<evidence type="ECO:0000256" key="3">
    <source>
        <dbReference type="PROSITE-ProRule" id="PRU01248"/>
    </source>
</evidence>
<dbReference type="GO" id="GO:0015074">
    <property type="term" value="P:DNA integration"/>
    <property type="evidence" value="ECO:0007669"/>
    <property type="project" value="InterPro"/>
</dbReference>
<evidence type="ECO:0000259" key="5">
    <source>
        <dbReference type="PROSITE" id="PS51900"/>
    </source>
</evidence>
<dbReference type="Gene3D" id="1.10.150.130">
    <property type="match status" value="1"/>
</dbReference>
<dbReference type="Gene3D" id="1.10.443.10">
    <property type="entry name" value="Intergrase catalytic core"/>
    <property type="match status" value="1"/>
</dbReference>
<reference evidence="6 7" key="1">
    <citation type="submission" date="2015-10" db="EMBL/GenBank/DDBJ databases">
        <title>Mycobacterium gordonae draft genome assembly.</title>
        <authorList>
            <person name="Ustinova V."/>
            <person name="Smirnova T."/>
            <person name="Blagodatskikh K."/>
            <person name="Varlamov D."/>
            <person name="Larionova E."/>
            <person name="Chernousova L."/>
        </authorList>
    </citation>
    <scope>NUCLEOTIDE SEQUENCE [LARGE SCALE GENOMIC DNA]</scope>
    <source>
        <strain evidence="6 7">CTRI 14-8773</strain>
    </source>
</reference>
<dbReference type="PROSITE" id="PS51898">
    <property type="entry name" value="TYR_RECOMBINASE"/>
    <property type="match status" value="1"/>
</dbReference>
<feature type="domain" description="Tyr recombinase" evidence="4">
    <location>
        <begin position="168"/>
        <end position="349"/>
    </location>
</feature>
<dbReference type="Proteomes" id="UP000051677">
    <property type="component" value="Unassembled WGS sequence"/>
</dbReference>
<proteinExistence type="predicted"/>
<dbReference type="OrthoDB" id="1822491at2"/>
<feature type="domain" description="Core-binding (CB)" evidence="5">
    <location>
        <begin position="66"/>
        <end position="147"/>
    </location>
</feature>
<evidence type="ECO:0000256" key="1">
    <source>
        <dbReference type="ARBA" id="ARBA00023125"/>
    </source>
</evidence>
<dbReference type="InterPro" id="IPR044068">
    <property type="entry name" value="CB"/>
</dbReference>
<keyword evidence="1 3" id="KW-0238">DNA-binding</keyword>
<dbReference type="InterPro" id="IPR011010">
    <property type="entry name" value="DNA_brk_join_enz"/>
</dbReference>
<evidence type="ECO:0000313" key="7">
    <source>
        <dbReference type="Proteomes" id="UP000051677"/>
    </source>
</evidence>
<evidence type="ECO:0000313" key="6">
    <source>
        <dbReference type="EMBL" id="KQH76883.1"/>
    </source>
</evidence>
<gene>
    <name evidence="6" type="ORF">AO501_34230</name>
</gene>
<dbReference type="PANTHER" id="PTHR30349">
    <property type="entry name" value="PHAGE INTEGRASE-RELATED"/>
    <property type="match status" value="1"/>
</dbReference>
<accession>A0A0Q2RNC6</accession>
<dbReference type="RefSeq" id="WP_055580136.1">
    <property type="nucleotide sequence ID" value="NZ_LKTM01000340.1"/>
</dbReference>
<dbReference type="CDD" id="cd01189">
    <property type="entry name" value="INT_ICEBs1_C_like"/>
    <property type="match status" value="1"/>
</dbReference>
<dbReference type="GO" id="GO:0006310">
    <property type="term" value="P:DNA recombination"/>
    <property type="evidence" value="ECO:0007669"/>
    <property type="project" value="UniProtKB-KW"/>
</dbReference>
<dbReference type="EMBL" id="LKTM01000340">
    <property type="protein sequence ID" value="KQH76883.1"/>
    <property type="molecule type" value="Genomic_DNA"/>
</dbReference>